<dbReference type="EMBL" id="VFSU01000021">
    <property type="protein sequence ID" value="TPE61853.1"/>
    <property type="molecule type" value="Genomic_DNA"/>
</dbReference>
<evidence type="ECO:0000313" key="6">
    <source>
        <dbReference type="EMBL" id="TPE61853.1"/>
    </source>
</evidence>
<evidence type="ECO:0000256" key="2">
    <source>
        <dbReference type="ARBA" id="ARBA00022692"/>
    </source>
</evidence>
<dbReference type="GO" id="GO:0033281">
    <property type="term" value="C:TAT protein transport complex"/>
    <property type="evidence" value="ECO:0007669"/>
    <property type="project" value="UniProtKB-UniRule"/>
</dbReference>
<dbReference type="Pfam" id="PF00902">
    <property type="entry name" value="TatC"/>
    <property type="match status" value="1"/>
</dbReference>
<feature type="transmembrane region" description="Helical" evidence="5">
    <location>
        <begin position="74"/>
        <end position="95"/>
    </location>
</feature>
<keyword evidence="7" id="KW-1185">Reference proteome</keyword>
<dbReference type="AlphaFoldDB" id="A0A501XNJ1"/>
<dbReference type="InterPro" id="IPR002033">
    <property type="entry name" value="TatC"/>
</dbReference>
<keyword evidence="5" id="KW-0811">Translocation</keyword>
<evidence type="ECO:0000256" key="4">
    <source>
        <dbReference type="ARBA" id="ARBA00023136"/>
    </source>
</evidence>
<dbReference type="NCBIfam" id="TIGR00945">
    <property type="entry name" value="tatC"/>
    <property type="match status" value="1"/>
</dbReference>
<keyword evidence="2 5" id="KW-0812">Transmembrane</keyword>
<dbReference type="OrthoDB" id="9777044at2"/>
<evidence type="ECO:0000313" key="7">
    <source>
        <dbReference type="Proteomes" id="UP000319897"/>
    </source>
</evidence>
<sequence>MPDIDDSKAPLIDHLIELRTRLLWSVGAILIAFFICFAFAEQIFALLVRPLAAAGQDRVIFTQVFEAFFVKVRVAFFGALMLSFPVVATQMWRFVAPGLYRQEKTALLPFLAATPFLFVAGASFAYFVAIPTALKFLLGFQGDLGNSGVSQEALPSVGQYLSFIMQFLFAFGVAFLLPVLLVLLNRAGIVSREQLVAFRRYFIVVAVVIGAIFTPPDVVSQLLLAVPLVLLYEISLITIRFTERRKASDETLPATQDKPAE</sequence>
<comment type="similarity">
    <text evidence="5">Belongs to the TatC family.</text>
</comment>
<evidence type="ECO:0000256" key="3">
    <source>
        <dbReference type="ARBA" id="ARBA00022989"/>
    </source>
</evidence>
<dbReference type="HAMAP" id="MF_00902">
    <property type="entry name" value="TatC"/>
    <property type="match status" value="1"/>
</dbReference>
<dbReference type="GO" id="GO:0043953">
    <property type="term" value="P:protein transport by the Tat complex"/>
    <property type="evidence" value="ECO:0007669"/>
    <property type="project" value="UniProtKB-UniRule"/>
</dbReference>
<name>A0A501XNJ1_9SPHN</name>
<dbReference type="Proteomes" id="UP000319897">
    <property type="component" value="Unassembled WGS sequence"/>
</dbReference>
<evidence type="ECO:0000256" key="5">
    <source>
        <dbReference type="HAMAP-Rule" id="MF_00902"/>
    </source>
</evidence>
<comment type="subunit">
    <text evidence="5">The Tat system comprises two distinct complexes: a TatABC complex, containing multiple copies of TatA, TatB and TatC subunits, and a separate TatA complex, containing only TatA subunits. Substrates initially bind to the TatABC complex, which probably triggers association of the separate TatA complex to form the active translocon.</text>
</comment>
<comment type="function">
    <text evidence="5">Part of the twin-arginine translocation (Tat) system that transports large folded proteins containing a characteristic twin-arginine motif in their signal peptide across membranes. Together with TatB, TatC is part of a receptor directly interacting with Tat signal peptides.</text>
</comment>
<feature type="transmembrane region" description="Helical" evidence="5">
    <location>
        <begin position="21"/>
        <end position="40"/>
    </location>
</feature>
<accession>A0A501XNJ1</accession>
<evidence type="ECO:0000256" key="1">
    <source>
        <dbReference type="ARBA" id="ARBA00004141"/>
    </source>
</evidence>
<feature type="transmembrane region" description="Helical" evidence="5">
    <location>
        <begin position="107"/>
        <end position="129"/>
    </location>
</feature>
<keyword evidence="4 5" id="KW-0472">Membrane</keyword>
<keyword evidence="5" id="KW-1003">Cell membrane</keyword>
<dbReference type="GO" id="GO:0065002">
    <property type="term" value="P:intracellular protein transmembrane transport"/>
    <property type="evidence" value="ECO:0007669"/>
    <property type="project" value="TreeGrafter"/>
</dbReference>
<reference evidence="6 7" key="1">
    <citation type="submission" date="2019-06" db="EMBL/GenBank/DDBJ databases">
        <authorList>
            <person name="Lee I."/>
            <person name="Jang G.I."/>
            <person name="Hwang C.Y."/>
        </authorList>
    </citation>
    <scope>NUCLEOTIDE SEQUENCE [LARGE SCALE GENOMIC DNA]</scope>
    <source>
        <strain evidence="6 7">PAMC 28131</strain>
    </source>
</reference>
<organism evidence="6 7">
    <name type="scientific">Sandaracinobacter neustonicus</name>
    <dbReference type="NCBI Taxonomy" id="1715348"/>
    <lineage>
        <taxon>Bacteria</taxon>
        <taxon>Pseudomonadati</taxon>
        <taxon>Pseudomonadota</taxon>
        <taxon>Alphaproteobacteria</taxon>
        <taxon>Sphingomonadales</taxon>
        <taxon>Sphingosinicellaceae</taxon>
        <taxon>Sandaracinobacter</taxon>
    </lineage>
</organism>
<keyword evidence="5" id="KW-0653">Protein transport</keyword>
<feature type="transmembrane region" description="Helical" evidence="5">
    <location>
        <begin position="163"/>
        <end position="184"/>
    </location>
</feature>
<dbReference type="GO" id="GO:0009977">
    <property type="term" value="F:proton motive force dependent protein transmembrane transporter activity"/>
    <property type="evidence" value="ECO:0007669"/>
    <property type="project" value="TreeGrafter"/>
</dbReference>
<protein>
    <recommendedName>
        <fullName evidence="5">Sec-independent protein translocase protein TatC</fullName>
    </recommendedName>
</protein>
<dbReference type="PANTHER" id="PTHR30371">
    <property type="entry name" value="SEC-INDEPENDENT PROTEIN TRANSLOCASE PROTEIN TATC"/>
    <property type="match status" value="1"/>
</dbReference>
<dbReference type="PRINTS" id="PR01840">
    <property type="entry name" value="TATCFAMILY"/>
</dbReference>
<comment type="caution">
    <text evidence="6">The sequence shown here is derived from an EMBL/GenBank/DDBJ whole genome shotgun (WGS) entry which is preliminary data.</text>
</comment>
<gene>
    <name evidence="5 6" type="primary">tatC</name>
    <name evidence="6" type="ORF">FJQ54_07720</name>
</gene>
<keyword evidence="5" id="KW-0813">Transport</keyword>
<proteinExistence type="inferred from homology"/>
<keyword evidence="3 5" id="KW-1133">Transmembrane helix</keyword>
<dbReference type="PANTHER" id="PTHR30371:SF0">
    <property type="entry name" value="SEC-INDEPENDENT PROTEIN TRANSLOCASE PROTEIN TATC, CHLOROPLASTIC-RELATED"/>
    <property type="match status" value="1"/>
</dbReference>
<feature type="transmembrane region" description="Helical" evidence="5">
    <location>
        <begin position="196"/>
        <end position="213"/>
    </location>
</feature>
<feature type="transmembrane region" description="Helical" evidence="5">
    <location>
        <begin position="219"/>
        <end position="239"/>
    </location>
</feature>
<comment type="subcellular location">
    <subcellularLocation>
        <location evidence="5">Cell membrane</location>
        <topology evidence="5">Multi-pass membrane protein</topology>
    </subcellularLocation>
    <subcellularLocation>
        <location evidence="1">Membrane</location>
        <topology evidence="1">Multi-pass membrane protein</topology>
    </subcellularLocation>
</comment>